<protein>
    <submittedName>
        <fullName evidence="2">Uncharacterized protein</fullName>
    </submittedName>
</protein>
<dbReference type="Proteomes" id="UP000606991">
    <property type="component" value="Unassembled WGS sequence"/>
</dbReference>
<keyword evidence="1" id="KW-1133">Transmembrane helix</keyword>
<feature type="transmembrane region" description="Helical" evidence="1">
    <location>
        <begin position="89"/>
        <end position="107"/>
    </location>
</feature>
<keyword evidence="1" id="KW-0812">Transmembrane</keyword>
<evidence type="ECO:0000313" key="3">
    <source>
        <dbReference type="Proteomes" id="UP000606991"/>
    </source>
</evidence>
<evidence type="ECO:0000256" key="1">
    <source>
        <dbReference type="SAM" id="Phobius"/>
    </source>
</evidence>
<dbReference type="EMBL" id="JAEKNS010000162">
    <property type="protein sequence ID" value="MBJ7596412.1"/>
    <property type="molecule type" value="Genomic_DNA"/>
</dbReference>
<name>A0A934JWU8_9BACT</name>
<dbReference type="RefSeq" id="WP_337314425.1">
    <property type="nucleotide sequence ID" value="NZ_JAEKNS010000162.1"/>
</dbReference>
<comment type="caution">
    <text evidence="2">The sequence shown here is derived from an EMBL/GenBank/DDBJ whole genome shotgun (WGS) entry which is preliminary data.</text>
</comment>
<dbReference type="AlphaFoldDB" id="A0A934JWU8"/>
<sequence length="152" mass="16519">MSGITHGTWPRHPRWRQPAVRLIAAVQAALLLLAVLEEVMRLASLNVVSSIEGRTGFEATVLVVTCLLCVSAALLIWQGVWLAGMRRRGLTLSEGSTIGLITLLTILNGTVTWFAVAMIGTGCLVLALGAQHPSSRRMTKPKSQRSPILRRR</sequence>
<organism evidence="2 3">
    <name type="scientific">Candidatus Aeolococcus gillhamiae</name>
    <dbReference type="NCBI Taxonomy" id="3127015"/>
    <lineage>
        <taxon>Bacteria</taxon>
        <taxon>Bacillati</taxon>
        <taxon>Candidatus Dormiibacterota</taxon>
        <taxon>Candidatus Dormibacteria</taxon>
        <taxon>Candidatus Aeolococcales</taxon>
        <taxon>Candidatus Aeolococcaceae</taxon>
        <taxon>Candidatus Aeolococcus</taxon>
    </lineage>
</organism>
<reference evidence="2 3" key="1">
    <citation type="submission" date="2020-10" db="EMBL/GenBank/DDBJ databases">
        <title>Ca. Dormibacterota MAGs.</title>
        <authorList>
            <person name="Montgomery K."/>
        </authorList>
    </citation>
    <scope>NUCLEOTIDE SEQUENCE [LARGE SCALE GENOMIC DNA]</scope>
    <source>
        <strain evidence="2">SC8812_S17_18</strain>
    </source>
</reference>
<proteinExistence type="predicted"/>
<gene>
    <name evidence="2" type="ORF">JF886_16415</name>
</gene>
<feature type="transmembrane region" description="Helical" evidence="1">
    <location>
        <begin position="113"/>
        <end position="130"/>
    </location>
</feature>
<accession>A0A934JWU8</accession>
<keyword evidence="1" id="KW-0472">Membrane</keyword>
<evidence type="ECO:0000313" key="2">
    <source>
        <dbReference type="EMBL" id="MBJ7596412.1"/>
    </source>
</evidence>
<feature type="transmembrane region" description="Helical" evidence="1">
    <location>
        <begin position="56"/>
        <end position="77"/>
    </location>
</feature>
<feature type="transmembrane region" description="Helical" evidence="1">
    <location>
        <begin position="19"/>
        <end position="36"/>
    </location>
</feature>